<gene>
    <name evidence="1" type="ORF">FE257_000831</name>
</gene>
<reference evidence="1" key="1">
    <citation type="journal article" date="2019" name="Beilstein J. Org. Chem.">
        <title>Nanangenines: drimane sesquiterpenoids as the dominant metabolite cohort of a novel Australian fungus, Aspergillus nanangensis.</title>
        <authorList>
            <person name="Lacey H.J."/>
            <person name="Gilchrist C.L.M."/>
            <person name="Crombie A."/>
            <person name="Kalaitzis J.A."/>
            <person name="Vuong D."/>
            <person name="Rutledge P.J."/>
            <person name="Turner P."/>
            <person name="Pitt J.I."/>
            <person name="Lacey E."/>
            <person name="Chooi Y.H."/>
            <person name="Piggott A.M."/>
        </authorList>
    </citation>
    <scope>NUCLEOTIDE SEQUENCE</scope>
    <source>
        <strain evidence="1">MST-FP2251</strain>
    </source>
</reference>
<keyword evidence="2" id="KW-1185">Reference proteome</keyword>
<dbReference type="PANTHER" id="PTHR14209">
    <property type="entry name" value="ISOAMYL ACETATE-HYDROLYZING ESTERASE 1"/>
    <property type="match status" value="1"/>
</dbReference>
<dbReference type="Pfam" id="PF00657">
    <property type="entry name" value="Lipase_GDSL"/>
    <property type="match status" value="1"/>
</dbReference>
<evidence type="ECO:0000313" key="1">
    <source>
        <dbReference type="EMBL" id="KAF9885008.1"/>
    </source>
</evidence>
<dbReference type="GO" id="GO:0016788">
    <property type="term" value="F:hydrolase activity, acting on ester bonds"/>
    <property type="evidence" value="ECO:0007669"/>
    <property type="project" value="InterPro"/>
</dbReference>
<evidence type="ECO:0008006" key="3">
    <source>
        <dbReference type="Google" id="ProtNLM"/>
    </source>
</evidence>
<organism evidence="1 2">
    <name type="scientific">Aspergillus nanangensis</name>
    <dbReference type="NCBI Taxonomy" id="2582783"/>
    <lineage>
        <taxon>Eukaryota</taxon>
        <taxon>Fungi</taxon>
        <taxon>Dikarya</taxon>
        <taxon>Ascomycota</taxon>
        <taxon>Pezizomycotina</taxon>
        <taxon>Eurotiomycetes</taxon>
        <taxon>Eurotiomycetidae</taxon>
        <taxon>Eurotiales</taxon>
        <taxon>Aspergillaceae</taxon>
        <taxon>Aspergillus</taxon>
        <taxon>Aspergillus subgen. Circumdati</taxon>
    </lineage>
</organism>
<protein>
    <recommendedName>
        <fullName evidence="3">SGNH hydrolase-type esterase domain-containing protein</fullName>
    </recommendedName>
</protein>
<reference evidence="1" key="2">
    <citation type="submission" date="2020-02" db="EMBL/GenBank/DDBJ databases">
        <authorList>
            <person name="Gilchrist C.L.M."/>
            <person name="Chooi Y.-H."/>
        </authorList>
    </citation>
    <scope>NUCLEOTIDE SEQUENCE</scope>
    <source>
        <strain evidence="1">MST-FP2251</strain>
    </source>
</reference>
<dbReference type="AlphaFoldDB" id="A0AAD4CEX0"/>
<dbReference type="PANTHER" id="PTHR14209:SF19">
    <property type="entry name" value="ISOAMYL ACETATE-HYDROLYZING ESTERASE 1 HOMOLOG"/>
    <property type="match status" value="1"/>
</dbReference>
<dbReference type="EMBL" id="VCAU01000106">
    <property type="protein sequence ID" value="KAF9885008.1"/>
    <property type="molecule type" value="Genomic_DNA"/>
</dbReference>
<proteinExistence type="predicted"/>
<name>A0AAD4CEX0_ASPNN</name>
<evidence type="ECO:0000313" key="2">
    <source>
        <dbReference type="Proteomes" id="UP001194746"/>
    </source>
</evidence>
<sequence length="192" mass="21308">MSNSGQLYQPHDQFILFGDSITQQATAPDSGFVFQAELQDEEYKENLKQFIQHPAVLAQGTKILVLTPPAVNEYQMDAGDGTPLKRTAVNTKLYADAAREVASSLGTPVADIWTTFMTTAGWKEGETPLPGSKEIPNNVQLQTLLSDGLHLTAEGYRTVFDVVMQAIRTNWPELSPESFPWVFPTWTEAPKY</sequence>
<dbReference type="SUPFAM" id="SSF52266">
    <property type="entry name" value="SGNH hydrolase"/>
    <property type="match status" value="1"/>
</dbReference>
<dbReference type="InterPro" id="IPR045136">
    <property type="entry name" value="Iah1-like"/>
</dbReference>
<dbReference type="Gene3D" id="3.40.50.1110">
    <property type="entry name" value="SGNH hydrolase"/>
    <property type="match status" value="1"/>
</dbReference>
<dbReference type="InterPro" id="IPR036514">
    <property type="entry name" value="SGNH_hydro_sf"/>
</dbReference>
<dbReference type="Proteomes" id="UP001194746">
    <property type="component" value="Unassembled WGS sequence"/>
</dbReference>
<accession>A0AAD4CEX0</accession>
<comment type="caution">
    <text evidence="1">The sequence shown here is derived from an EMBL/GenBank/DDBJ whole genome shotgun (WGS) entry which is preliminary data.</text>
</comment>
<dbReference type="InterPro" id="IPR001087">
    <property type="entry name" value="GDSL"/>
</dbReference>